<dbReference type="GO" id="GO:0071978">
    <property type="term" value="P:bacterial-type flagellum-dependent swarming motility"/>
    <property type="evidence" value="ECO:0007669"/>
    <property type="project" value="TreeGrafter"/>
</dbReference>
<keyword evidence="9" id="KW-1185">Reference proteome</keyword>
<reference evidence="8" key="1">
    <citation type="submission" date="2021-04" db="EMBL/GenBank/DDBJ databases">
        <title>Draft genome sequence of Xylanibacillus composti strain K13.</title>
        <authorList>
            <person name="Uke A."/>
            <person name="Chhe C."/>
            <person name="Baramee S."/>
            <person name="Kosugi A."/>
        </authorList>
    </citation>
    <scope>NUCLEOTIDE SEQUENCE</scope>
    <source>
        <strain evidence="8">K13</strain>
    </source>
</reference>
<dbReference type="Pfam" id="PF00460">
    <property type="entry name" value="Flg_bb_rod"/>
    <property type="match status" value="1"/>
</dbReference>
<protein>
    <recommendedName>
        <fullName evidence="3 6">Flagellar basal body rod protein FlgB</fullName>
    </recommendedName>
</protein>
<dbReference type="InterPro" id="IPR006300">
    <property type="entry name" value="FlgB"/>
</dbReference>
<evidence type="ECO:0000256" key="3">
    <source>
        <dbReference type="ARBA" id="ARBA00014376"/>
    </source>
</evidence>
<feature type="domain" description="Flagellar basal body rod protein N-terminal" evidence="7">
    <location>
        <begin position="16"/>
        <end position="39"/>
    </location>
</feature>
<gene>
    <name evidence="8" type="ORF">XYCOK13_14740</name>
</gene>
<organism evidence="8 9">
    <name type="scientific">Xylanibacillus composti</name>
    <dbReference type="NCBI Taxonomy" id="1572762"/>
    <lineage>
        <taxon>Bacteria</taxon>
        <taxon>Bacillati</taxon>
        <taxon>Bacillota</taxon>
        <taxon>Bacilli</taxon>
        <taxon>Bacillales</taxon>
        <taxon>Paenibacillaceae</taxon>
        <taxon>Xylanibacillus</taxon>
    </lineage>
</organism>
<keyword evidence="8" id="KW-0969">Cilium</keyword>
<evidence type="ECO:0000313" key="9">
    <source>
        <dbReference type="Proteomes" id="UP000677918"/>
    </source>
</evidence>
<comment type="similarity">
    <text evidence="2 6">Belongs to the flagella basal body rod proteins family.</text>
</comment>
<evidence type="ECO:0000259" key="7">
    <source>
        <dbReference type="Pfam" id="PF00460"/>
    </source>
</evidence>
<comment type="subunit">
    <text evidence="6">The basal body constitutes a major portion of the flagellar organelle and consists of a number of rings mounted on a central rod.</text>
</comment>
<dbReference type="NCBIfam" id="TIGR01396">
    <property type="entry name" value="FlgB"/>
    <property type="match status" value="1"/>
</dbReference>
<evidence type="ECO:0000256" key="6">
    <source>
        <dbReference type="PIRNR" id="PIRNR002889"/>
    </source>
</evidence>
<dbReference type="GO" id="GO:0030694">
    <property type="term" value="C:bacterial-type flagellum basal body, rod"/>
    <property type="evidence" value="ECO:0007669"/>
    <property type="project" value="InterPro"/>
</dbReference>
<dbReference type="AlphaFoldDB" id="A0A8J4H2X2"/>
<comment type="subcellular location">
    <subcellularLocation>
        <location evidence="1 6">Bacterial flagellum basal body</location>
    </subcellularLocation>
</comment>
<evidence type="ECO:0000256" key="2">
    <source>
        <dbReference type="ARBA" id="ARBA00009677"/>
    </source>
</evidence>
<comment type="caution">
    <text evidence="8">The sequence shown here is derived from an EMBL/GenBank/DDBJ whole genome shotgun (WGS) entry which is preliminary data.</text>
</comment>
<proteinExistence type="inferred from homology"/>
<dbReference type="Proteomes" id="UP000677918">
    <property type="component" value="Unassembled WGS sequence"/>
</dbReference>
<dbReference type="PANTHER" id="PTHR30435">
    <property type="entry name" value="FLAGELLAR PROTEIN"/>
    <property type="match status" value="1"/>
</dbReference>
<accession>A0A8J4H2X2</accession>
<dbReference type="RefSeq" id="WP_213411267.1">
    <property type="nucleotide sequence ID" value="NZ_BOVK01000016.1"/>
</dbReference>
<dbReference type="InterPro" id="IPR001444">
    <property type="entry name" value="Flag_bb_rod_N"/>
</dbReference>
<sequence>MDFLNSSLINRLERSLDAASLRQNVITHNIANVDTPGFKRSTVRFEEFLQEELNRSSSSLAGRRTHEKHFSFGSTIAGNSGPVIQTDHLSVMNNNKNNVDIDAEMSMLAKNQLNYNMLVQQISHELRSIRTSIGGR</sequence>
<keyword evidence="8" id="KW-0966">Cell projection</keyword>
<evidence type="ECO:0000256" key="5">
    <source>
        <dbReference type="ARBA" id="ARBA00024934"/>
    </source>
</evidence>
<name>A0A8J4H2X2_9BACL</name>
<dbReference type="EMBL" id="BOVK01000016">
    <property type="protein sequence ID" value="GIQ68650.1"/>
    <property type="molecule type" value="Genomic_DNA"/>
</dbReference>
<evidence type="ECO:0000256" key="1">
    <source>
        <dbReference type="ARBA" id="ARBA00004117"/>
    </source>
</evidence>
<keyword evidence="8" id="KW-0282">Flagellum</keyword>
<comment type="function">
    <text evidence="5 6">Structural component of flagellum, the bacterial motility apparatus. Part of the rod structure of flagellar basal body.</text>
</comment>
<dbReference type="PIRSF" id="PIRSF002889">
    <property type="entry name" value="Rod_FlgB"/>
    <property type="match status" value="1"/>
</dbReference>
<evidence type="ECO:0000313" key="8">
    <source>
        <dbReference type="EMBL" id="GIQ68650.1"/>
    </source>
</evidence>
<evidence type="ECO:0000256" key="4">
    <source>
        <dbReference type="ARBA" id="ARBA00023143"/>
    </source>
</evidence>
<dbReference type="PANTHER" id="PTHR30435:SF12">
    <property type="entry name" value="FLAGELLAR BASAL BODY ROD PROTEIN FLGB"/>
    <property type="match status" value="1"/>
</dbReference>
<keyword evidence="4 6" id="KW-0975">Bacterial flagellum</keyword>